<proteinExistence type="predicted"/>
<dbReference type="Proteomes" id="UP000195787">
    <property type="component" value="Unassembled WGS sequence"/>
</dbReference>
<dbReference type="RefSeq" id="WP_086991408.1">
    <property type="nucleotide sequence ID" value="NZ_FUHU01000025.1"/>
</dbReference>
<evidence type="ECO:0000259" key="1">
    <source>
        <dbReference type="Pfam" id="PF07811"/>
    </source>
</evidence>
<dbReference type="EMBL" id="FUHU01000025">
    <property type="protein sequence ID" value="SJM55889.1"/>
    <property type="molecule type" value="Genomic_DNA"/>
</dbReference>
<dbReference type="InterPro" id="IPR012495">
    <property type="entry name" value="TadE-like_dom"/>
</dbReference>
<dbReference type="Pfam" id="PF07811">
    <property type="entry name" value="TadE"/>
    <property type="match status" value="1"/>
</dbReference>
<keyword evidence="3" id="KW-1185">Reference proteome</keyword>
<reference evidence="2 3" key="1">
    <citation type="submission" date="2017-02" db="EMBL/GenBank/DDBJ databases">
        <authorList>
            <person name="Peterson S.W."/>
        </authorList>
    </citation>
    <scope>NUCLEOTIDE SEQUENCE [LARGE SCALE GENOMIC DNA]</scope>
    <source>
        <strain evidence="2 3">LMG 22410</strain>
    </source>
</reference>
<protein>
    <submittedName>
        <fullName evidence="2">Putative membrane protein</fullName>
    </submittedName>
</protein>
<gene>
    <name evidence="2" type="ORF">CZ674_04755</name>
</gene>
<dbReference type="GeneID" id="303172517"/>
<evidence type="ECO:0000313" key="3">
    <source>
        <dbReference type="Proteomes" id="UP000195787"/>
    </source>
</evidence>
<name>A0A1R4FJ37_9MICO</name>
<evidence type="ECO:0000313" key="2">
    <source>
        <dbReference type="EMBL" id="SJM55889.1"/>
    </source>
</evidence>
<dbReference type="AlphaFoldDB" id="A0A1R4FJ37"/>
<sequence length="136" mass="14693">MSTRNTRPWRRGTSRLAKDERGSATIETLLITPLLLLLILAIVQGATYFNARTTAHSVADTAYQEQRLYGAEHNDGLTAANDLLDDVTAIENGAATVTQSPTTVTVTVTGEVPTIVPGIDWTITSVVTGPRERWAD</sequence>
<feature type="domain" description="TadE-like" evidence="1">
    <location>
        <begin position="22"/>
        <end position="62"/>
    </location>
</feature>
<organism evidence="2 3">
    <name type="scientific">Agrococcus casei LMG 22410</name>
    <dbReference type="NCBI Taxonomy" id="1255656"/>
    <lineage>
        <taxon>Bacteria</taxon>
        <taxon>Bacillati</taxon>
        <taxon>Actinomycetota</taxon>
        <taxon>Actinomycetes</taxon>
        <taxon>Micrococcales</taxon>
        <taxon>Microbacteriaceae</taxon>
        <taxon>Agrococcus</taxon>
    </lineage>
</organism>
<accession>A0A1R4FJ37</accession>